<organism evidence="1">
    <name type="scientific">Anopheles sinensis</name>
    <name type="common">Mosquito</name>
    <dbReference type="NCBI Taxonomy" id="74873"/>
    <lineage>
        <taxon>Eukaryota</taxon>
        <taxon>Metazoa</taxon>
        <taxon>Ecdysozoa</taxon>
        <taxon>Arthropoda</taxon>
        <taxon>Hexapoda</taxon>
        <taxon>Insecta</taxon>
        <taxon>Pterygota</taxon>
        <taxon>Neoptera</taxon>
        <taxon>Endopterygota</taxon>
        <taxon>Diptera</taxon>
        <taxon>Nematocera</taxon>
        <taxon>Culicoidea</taxon>
        <taxon>Culicidae</taxon>
        <taxon>Anophelinae</taxon>
        <taxon>Anopheles</taxon>
    </lineage>
</organism>
<keyword evidence="3" id="KW-1185">Reference proteome</keyword>
<gene>
    <name evidence="1" type="ORF">ZHAS_00014089</name>
</gene>
<sequence length="84" mass="9556">MDAIRESSMIPGMSFRGFRMCFSFTSTRHIHSEDCTSQRGASSQRFITQWQFNCQPNPGDSRTNHCVSPSSGEIFRFSKALRDA</sequence>
<reference evidence="1 3" key="1">
    <citation type="journal article" date="2014" name="BMC Genomics">
        <title>Genome sequence of Anopheles sinensis provides insight into genetics basis of mosquito competence for malaria parasites.</title>
        <authorList>
            <person name="Zhou D."/>
            <person name="Zhang D."/>
            <person name="Ding G."/>
            <person name="Shi L."/>
            <person name="Hou Q."/>
            <person name="Ye Y."/>
            <person name="Xu Y."/>
            <person name="Zhou H."/>
            <person name="Xiong C."/>
            <person name="Li S."/>
            <person name="Yu J."/>
            <person name="Hong S."/>
            <person name="Yu X."/>
            <person name="Zou P."/>
            <person name="Chen C."/>
            <person name="Chang X."/>
            <person name="Wang W."/>
            <person name="Lv Y."/>
            <person name="Sun Y."/>
            <person name="Ma L."/>
            <person name="Shen B."/>
            <person name="Zhu C."/>
        </authorList>
    </citation>
    <scope>NUCLEOTIDE SEQUENCE [LARGE SCALE GENOMIC DNA]</scope>
</reference>
<proteinExistence type="predicted"/>
<dbReference type="AlphaFoldDB" id="A0A084W766"/>
<dbReference type="Proteomes" id="UP000030765">
    <property type="component" value="Unassembled WGS sequence"/>
</dbReference>
<dbReference type="EMBL" id="KE525314">
    <property type="protein sequence ID" value="KFB46060.1"/>
    <property type="molecule type" value="Genomic_DNA"/>
</dbReference>
<protein>
    <submittedName>
        <fullName evidence="1 2">FU domain containing protein</fullName>
    </submittedName>
</protein>
<accession>A0A084W766</accession>
<evidence type="ECO:0000313" key="1">
    <source>
        <dbReference type="EMBL" id="KFB46060.1"/>
    </source>
</evidence>
<dbReference type="EMBL" id="ATLV01021156">
    <property type="status" value="NOT_ANNOTATED_CDS"/>
    <property type="molecule type" value="Genomic_DNA"/>
</dbReference>
<dbReference type="VEuPathDB" id="VectorBase:ASIC014089"/>
<dbReference type="EnsemblMetazoa" id="ASIC014089-RA">
    <property type="protein sequence ID" value="ASIC014089-PA"/>
    <property type="gene ID" value="ASIC014089"/>
</dbReference>
<evidence type="ECO:0000313" key="2">
    <source>
        <dbReference type="EnsemblMetazoa" id="ASIC014089-PA"/>
    </source>
</evidence>
<name>A0A084W766_ANOSI</name>
<reference evidence="2" key="2">
    <citation type="submission" date="2020-05" db="UniProtKB">
        <authorList>
            <consortium name="EnsemblMetazoa"/>
        </authorList>
    </citation>
    <scope>IDENTIFICATION</scope>
</reference>
<evidence type="ECO:0000313" key="3">
    <source>
        <dbReference type="Proteomes" id="UP000030765"/>
    </source>
</evidence>